<dbReference type="AlphaFoldDB" id="A0A9Q0KNL9"/>
<dbReference type="Pfam" id="PF14380">
    <property type="entry name" value="WAK_assoc"/>
    <property type="match status" value="1"/>
</dbReference>
<feature type="transmembrane region" description="Helical" evidence="6">
    <location>
        <begin position="349"/>
        <end position="374"/>
    </location>
</feature>
<feature type="binding site" evidence="4">
    <location>
        <position position="438"/>
    </location>
    <ligand>
        <name>ATP</name>
        <dbReference type="ChEBI" id="CHEBI:30616"/>
    </ligand>
</feature>
<feature type="domain" description="Protein kinase" evidence="7">
    <location>
        <begin position="410"/>
        <end position="594"/>
    </location>
</feature>
<dbReference type="InterPro" id="IPR000719">
    <property type="entry name" value="Prot_kinase_dom"/>
</dbReference>
<dbReference type="Proteomes" id="UP001141806">
    <property type="component" value="Unassembled WGS sequence"/>
</dbReference>
<evidence type="ECO:0000313" key="8">
    <source>
        <dbReference type="EMBL" id="KAJ4973820.1"/>
    </source>
</evidence>
<keyword evidence="2 4" id="KW-0067">ATP-binding</keyword>
<keyword evidence="6" id="KW-0812">Transmembrane</keyword>
<evidence type="ECO:0000256" key="5">
    <source>
        <dbReference type="SAM" id="MobiDB-lite"/>
    </source>
</evidence>
<protein>
    <recommendedName>
        <fullName evidence="7">Protein kinase domain-containing protein</fullName>
    </recommendedName>
</protein>
<evidence type="ECO:0000259" key="7">
    <source>
        <dbReference type="PROSITE" id="PS50011"/>
    </source>
</evidence>
<feature type="compositionally biased region" description="Polar residues" evidence="5">
    <location>
        <begin position="584"/>
        <end position="594"/>
    </location>
</feature>
<evidence type="ECO:0000256" key="2">
    <source>
        <dbReference type="ARBA" id="ARBA00022840"/>
    </source>
</evidence>
<evidence type="ECO:0000256" key="3">
    <source>
        <dbReference type="ARBA" id="ARBA00023180"/>
    </source>
</evidence>
<keyword evidence="1 4" id="KW-0547">Nucleotide-binding</keyword>
<evidence type="ECO:0000256" key="6">
    <source>
        <dbReference type="SAM" id="Phobius"/>
    </source>
</evidence>
<evidence type="ECO:0000256" key="1">
    <source>
        <dbReference type="ARBA" id="ARBA00022741"/>
    </source>
</evidence>
<dbReference type="Gene3D" id="1.10.510.10">
    <property type="entry name" value="Transferase(Phosphotransferase) domain 1"/>
    <property type="match status" value="1"/>
</dbReference>
<dbReference type="PANTHER" id="PTHR46008:SF2">
    <property type="entry name" value="LEAF RUST 10 DISEASE-RESISTANCE LOCUS RECEPTOR-LIKE PROTEIN KINASE-LIKE 1.4"/>
    <property type="match status" value="1"/>
</dbReference>
<dbReference type="InterPro" id="IPR032872">
    <property type="entry name" value="WAK_assoc_C"/>
</dbReference>
<dbReference type="GO" id="GO:0004672">
    <property type="term" value="F:protein kinase activity"/>
    <property type="evidence" value="ECO:0007669"/>
    <property type="project" value="InterPro"/>
</dbReference>
<reference evidence="8" key="1">
    <citation type="journal article" date="2023" name="Plant J.">
        <title>The genome of the king protea, Protea cynaroides.</title>
        <authorList>
            <person name="Chang J."/>
            <person name="Duong T.A."/>
            <person name="Schoeman C."/>
            <person name="Ma X."/>
            <person name="Roodt D."/>
            <person name="Barker N."/>
            <person name="Li Z."/>
            <person name="Van de Peer Y."/>
            <person name="Mizrachi E."/>
        </authorList>
    </citation>
    <scope>NUCLEOTIDE SEQUENCE</scope>
    <source>
        <tissue evidence="8">Young leaves</tissue>
    </source>
</reference>
<comment type="caution">
    <text evidence="8">The sequence shown here is derived from an EMBL/GenBank/DDBJ whole genome shotgun (WGS) entry which is preliminary data.</text>
</comment>
<gene>
    <name evidence="8" type="ORF">NE237_006994</name>
</gene>
<proteinExistence type="predicted"/>
<keyword evidence="6" id="KW-1133">Transmembrane helix</keyword>
<keyword evidence="9" id="KW-1185">Reference proteome</keyword>
<dbReference type="InterPro" id="IPR011009">
    <property type="entry name" value="Kinase-like_dom_sf"/>
</dbReference>
<dbReference type="SUPFAM" id="SSF56112">
    <property type="entry name" value="Protein kinase-like (PK-like)"/>
    <property type="match status" value="2"/>
</dbReference>
<evidence type="ECO:0000313" key="9">
    <source>
        <dbReference type="Proteomes" id="UP001141806"/>
    </source>
</evidence>
<dbReference type="GO" id="GO:0005524">
    <property type="term" value="F:ATP binding"/>
    <property type="evidence" value="ECO:0007669"/>
    <property type="project" value="UniProtKB-UniRule"/>
</dbReference>
<feature type="region of interest" description="Disordered" evidence="5">
    <location>
        <begin position="568"/>
        <end position="594"/>
    </location>
</feature>
<sequence length="594" mass="66876">MTRHWHEINLANMAINKIQNQAVHELVDPCLGYESDDSVRGMVTSMAALAFRCLQYDMELRPSMEEVLEVLTGIESEDYGVEVVDIPMDNTPPPLPITPDSFTGKWVSCRPDHDQFRPCPQAHFGGKVKISYPFFNHTDWFCGLGLESLLCINGSNPVLFHIGDDSNEISIYEVQSTDYSNKTILAHDRRFTGDFLSDNYKCNALFNNFTMPPIFHHLSAELISPNLTLRVCKHHQELNDSVGKDCKVEVLPYADATPAPRPRSKDSSDDCKLVQLPVDVPPSKFHGPVDPISQLFTPGFRLRWSLPQPCHQCEKNGTICILDPQSNEQFKCFDPKKWDKREGKKNQTAIIGIGIGAGVWFGMLLSCIFFLIIYQYRSNRTWEREIERSSTPFGIPIFSYAELEEATNNFSSVNELGEGGFGTVYHGNLRDGRVVAIKHLYHNNKKHVESFGVVLIELISSKPAVDMSRHREEINLANMAMKKIQNGALHELVDPFLGFESDDTRRRLISVVAELAFRCLQNDREMRPSMDEVLEILLIIGGEEDKVDNAEVVTHLLAGYDVKLHKNIPSTLSSPDSGTDKLISRSTMPSTSSG</sequence>
<keyword evidence="3" id="KW-0325">Glycoprotein</keyword>
<organism evidence="8 9">
    <name type="scientific">Protea cynaroides</name>
    <dbReference type="NCBI Taxonomy" id="273540"/>
    <lineage>
        <taxon>Eukaryota</taxon>
        <taxon>Viridiplantae</taxon>
        <taxon>Streptophyta</taxon>
        <taxon>Embryophyta</taxon>
        <taxon>Tracheophyta</taxon>
        <taxon>Spermatophyta</taxon>
        <taxon>Magnoliopsida</taxon>
        <taxon>Proteales</taxon>
        <taxon>Proteaceae</taxon>
        <taxon>Protea</taxon>
    </lineage>
</organism>
<dbReference type="Gene3D" id="3.30.200.20">
    <property type="entry name" value="Phosphorylase Kinase, domain 1"/>
    <property type="match status" value="1"/>
</dbReference>
<dbReference type="PANTHER" id="PTHR46008">
    <property type="entry name" value="LEAF RUST 10 DISEASE-RESISTANCE LOCUS RECEPTOR-LIKE PROTEIN KINASE-LIKE 1.4"/>
    <property type="match status" value="1"/>
</dbReference>
<evidence type="ECO:0000256" key="4">
    <source>
        <dbReference type="PROSITE-ProRule" id="PRU10141"/>
    </source>
</evidence>
<dbReference type="InterPro" id="IPR017441">
    <property type="entry name" value="Protein_kinase_ATP_BS"/>
</dbReference>
<dbReference type="EMBL" id="JAMYWD010000004">
    <property type="protein sequence ID" value="KAJ4973820.1"/>
    <property type="molecule type" value="Genomic_DNA"/>
</dbReference>
<dbReference type="OrthoDB" id="635774at2759"/>
<dbReference type="PROSITE" id="PS00107">
    <property type="entry name" value="PROTEIN_KINASE_ATP"/>
    <property type="match status" value="1"/>
</dbReference>
<keyword evidence="6" id="KW-0472">Membrane</keyword>
<accession>A0A9Q0KNL9</accession>
<name>A0A9Q0KNL9_9MAGN</name>
<feature type="compositionally biased region" description="Polar residues" evidence="5">
    <location>
        <begin position="568"/>
        <end position="577"/>
    </location>
</feature>
<dbReference type="PROSITE" id="PS50011">
    <property type="entry name" value="PROTEIN_KINASE_DOM"/>
    <property type="match status" value="1"/>
</dbReference>